<evidence type="ECO:0000313" key="9">
    <source>
        <dbReference type="Proteomes" id="UP001469365"/>
    </source>
</evidence>
<dbReference type="InterPro" id="IPR013324">
    <property type="entry name" value="RNA_pol_sigma_r3/r4-like"/>
</dbReference>
<dbReference type="EMBL" id="JBBPCC010000013">
    <property type="protein sequence ID" value="MEK8130059.1"/>
    <property type="molecule type" value="Genomic_DNA"/>
</dbReference>
<evidence type="ECO:0000256" key="2">
    <source>
        <dbReference type="ARBA" id="ARBA00023015"/>
    </source>
</evidence>
<keyword evidence="9" id="KW-1185">Reference proteome</keyword>
<dbReference type="Proteomes" id="UP001469365">
    <property type="component" value="Unassembled WGS sequence"/>
</dbReference>
<dbReference type="InterPro" id="IPR039425">
    <property type="entry name" value="RNA_pol_sigma-70-like"/>
</dbReference>
<evidence type="ECO:0000256" key="3">
    <source>
        <dbReference type="ARBA" id="ARBA00023082"/>
    </source>
</evidence>
<keyword evidence="2" id="KW-0805">Transcription regulation</keyword>
<keyword evidence="4" id="KW-0238">DNA-binding</keyword>
<evidence type="ECO:0000259" key="7">
    <source>
        <dbReference type="Pfam" id="PF08281"/>
    </source>
</evidence>
<evidence type="ECO:0000256" key="4">
    <source>
        <dbReference type="ARBA" id="ARBA00023125"/>
    </source>
</evidence>
<dbReference type="Pfam" id="PF04542">
    <property type="entry name" value="Sigma70_r2"/>
    <property type="match status" value="1"/>
</dbReference>
<gene>
    <name evidence="8" type="ORF">WMW72_19315</name>
</gene>
<dbReference type="InterPro" id="IPR014284">
    <property type="entry name" value="RNA_pol_sigma-70_dom"/>
</dbReference>
<dbReference type="InterPro" id="IPR013249">
    <property type="entry name" value="RNA_pol_sigma70_r4_t2"/>
</dbReference>
<dbReference type="RefSeq" id="WP_341417190.1">
    <property type="nucleotide sequence ID" value="NZ_JBBPCC010000013.1"/>
</dbReference>
<organism evidence="8 9">
    <name type="scientific">Paenibacillus filicis</name>
    <dbReference type="NCBI Taxonomy" id="669464"/>
    <lineage>
        <taxon>Bacteria</taxon>
        <taxon>Bacillati</taxon>
        <taxon>Bacillota</taxon>
        <taxon>Bacilli</taxon>
        <taxon>Bacillales</taxon>
        <taxon>Paenibacillaceae</taxon>
        <taxon>Paenibacillus</taxon>
    </lineage>
</organism>
<feature type="domain" description="RNA polymerase sigma factor 70 region 4 type 2" evidence="7">
    <location>
        <begin position="134"/>
        <end position="186"/>
    </location>
</feature>
<reference evidence="8 9" key="1">
    <citation type="submission" date="2024-04" db="EMBL/GenBank/DDBJ databases">
        <title>draft genome sequnece of Paenibacillus filicis.</title>
        <authorList>
            <person name="Kim D.-U."/>
        </authorList>
    </citation>
    <scope>NUCLEOTIDE SEQUENCE [LARGE SCALE GENOMIC DNA]</scope>
    <source>
        <strain evidence="8 9">KACC14197</strain>
    </source>
</reference>
<comment type="caution">
    <text evidence="8">The sequence shown here is derived from an EMBL/GenBank/DDBJ whole genome shotgun (WGS) entry which is preliminary data.</text>
</comment>
<evidence type="ECO:0000259" key="6">
    <source>
        <dbReference type="Pfam" id="PF04542"/>
    </source>
</evidence>
<evidence type="ECO:0000313" key="8">
    <source>
        <dbReference type="EMBL" id="MEK8130059.1"/>
    </source>
</evidence>
<feature type="domain" description="RNA polymerase sigma-70 region 2" evidence="6">
    <location>
        <begin position="48"/>
        <end position="108"/>
    </location>
</feature>
<evidence type="ECO:0000256" key="5">
    <source>
        <dbReference type="ARBA" id="ARBA00023163"/>
    </source>
</evidence>
<keyword evidence="3" id="KW-0731">Sigma factor</keyword>
<dbReference type="InterPro" id="IPR007627">
    <property type="entry name" value="RNA_pol_sigma70_r2"/>
</dbReference>
<protein>
    <submittedName>
        <fullName evidence="8">RNA polymerase sigma factor</fullName>
    </submittedName>
</protein>
<accession>A0ABU9DMG8</accession>
<dbReference type="PANTHER" id="PTHR43133">
    <property type="entry name" value="RNA POLYMERASE ECF-TYPE SIGMA FACTO"/>
    <property type="match status" value="1"/>
</dbReference>
<dbReference type="Gene3D" id="1.10.10.10">
    <property type="entry name" value="Winged helix-like DNA-binding domain superfamily/Winged helix DNA-binding domain"/>
    <property type="match status" value="1"/>
</dbReference>
<dbReference type="SUPFAM" id="SSF88946">
    <property type="entry name" value="Sigma2 domain of RNA polymerase sigma factors"/>
    <property type="match status" value="1"/>
</dbReference>
<evidence type="ECO:0000256" key="1">
    <source>
        <dbReference type="ARBA" id="ARBA00010641"/>
    </source>
</evidence>
<proteinExistence type="inferred from homology"/>
<dbReference type="Pfam" id="PF08281">
    <property type="entry name" value="Sigma70_r4_2"/>
    <property type="match status" value="1"/>
</dbReference>
<name>A0ABU9DMG8_9BACL</name>
<dbReference type="PANTHER" id="PTHR43133:SF8">
    <property type="entry name" value="RNA POLYMERASE SIGMA FACTOR HI_1459-RELATED"/>
    <property type="match status" value="1"/>
</dbReference>
<dbReference type="NCBIfam" id="TIGR02937">
    <property type="entry name" value="sigma70-ECF"/>
    <property type="match status" value="1"/>
</dbReference>
<dbReference type="Gene3D" id="1.10.1740.10">
    <property type="match status" value="1"/>
</dbReference>
<comment type="similarity">
    <text evidence="1">Belongs to the sigma-70 factor family. ECF subfamily.</text>
</comment>
<dbReference type="InterPro" id="IPR013325">
    <property type="entry name" value="RNA_pol_sigma_r2"/>
</dbReference>
<dbReference type="SUPFAM" id="SSF88659">
    <property type="entry name" value="Sigma3 and sigma4 domains of RNA polymerase sigma factors"/>
    <property type="match status" value="1"/>
</dbReference>
<sequence length="279" mass="32635">MPVSIARKFSLYIYESERFPQEGGTDIPKESLELFYTTFEELTLPFESDLKRYCMRIVESTWDGEDLFQETMLKVYRRFLRWPERELSKPYLFRIASNTWLDICRRKKIAFHPNFLINQADVAYEEWSPYDVRESLETLMDLLEPRQAALILLTDVFGFSPSETATVLGQPVTAVKAALHRARNRLKKAADRHFHLLEMDNKETEKAISKADGELLETFVMAFRNANFNSLFLTYRELSVRGLKIGRVRVIHGHVWFSFLDPDCNVFTVTSPLIQQSEV</sequence>
<keyword evidence="5" id="KW-0804">Transcription</keyword>
<dbReference type="InterPro" id="IPR036388">
    <property type="entry name" value="WH-like_DNA-bd_sf"/>
</dbReference>